<dbReference type="Proteomes" id="UP001529245">
    <property type="component" value="Unassembled WGS sequence"/>
</dbReference>
<dbReference type="Gene3D" id="1.10.10.10">
    <property type="entry name" value="Winged helix-like DNA-binding domain superfamily/Winged helix DNA-binding domain"/>
    <property type="match status" value="1"/>
</dbReference>
<reference evidence="3 4" key="1">
    <citation type="submission" date="2023-04" db="EMBL/GenBank/DDBJ databases">
        <title>A. sendaiensis sub sp. chiapanensis a novel subspecie with specific adaptation in bacterial cell wall isolated from an active volcano.</title>
        <authorList>
            <person name="Alvarez Gutierrez P.E."/>
            <person name="Ortiz Cortes L.Y."/>
        </authorList>
    </citation>
    <scope>NUCLEOTIDE SEQUENCE [LARGE SCALE GENOMIC DNA]</scope>
    <source>
        <strain evidence="3 4">PA2</strain>
    </source>
</reference>
<protein>
    <submittedName>
        <fullName evidence="3">MarR family transcriptional regulator</fullName>
    </submittedName>
</protein>
<dbReference type="RefSeq" id="WP_283204347.1">
    <property type="nucleotide sequence ID" value="NZ_JASGCB010000026.1"/>
</dbReference>
<dbReference type="PANTHER" id="PTHR33164:SF43">
    <property type="entry name" value="HTH-TYPE TRANSCRIPTIONAL REPRESSOR YETL"/>
    <property type="match status" value="1"/>
</dbReference>
<dbReference type="InterPro" id="IPR039422">
    <property type="entry name" value="MarR/SlyA-like"/>
</dbReference>
<dbReference type="PANTHER" id="PTHR33164">
    <property type="entry name" value="TRANSCRIPTIONAL REGULATOR, MARR FAMILY"/>
    <property type="match status" value="1"/>
</dbReference>
<sequence length="160" mass="18354">MWVNGDRLDIAERLDTIMERFFRGMRSHFTEDKFGLTHTQAFVLRHLSLVPQAKSSDLARIAGLSPGAITQVCDELVRLGYVERVRSSEDRRVVYVILTDRGRSHLRELTRNRAAKIAQLLDKLGEQDARRFVELLERLVAILDEHPCGSSPRSRQEGEL</sequence>
<dbReference type="PRINTS" id="PR00598">
    <property type="entry name" value="HTHMARR"/>
</dbReference>
<gene>
    <name evidence="3" type="ORF">QID03_12200</name>
</gene>
<evidence type="ECO:0000259" key="2">
    <source>
        <dbReference type="PROSITE" id="PS50995"/>
    </source>
</evidence>
<accession>A0ABT6Y0S8</accession>
<dbReference type="InterPro" id="IPR000835">
    <property type="entry name" value="HTH_MarR-typ"/>
</dbReference>
<evidence type="ECO:0000313" key="4">
    <source>
        <dbReference type="Proteomes" id="UP001529245"/>
    </source>
</evidence>
<dbReference type="SUPFAM" id="SSF46785">
    <property type="entry name" value="Winged helix' DNA-binding domain"/>
    <property type="match status" value="1"/>
</dbReference>
<dbReference type="InterPro" id="IPR036388">
    <property type="entry name" value="WH-like_DNA-bd_sf"/>
</dbReference>
<keyword evidence="4" id="KW-1185">Reference proteome</keyword>
<organism evidence="3 4">
    <name type="scientific">Alicyclobacillus sendaiensis PA2</name>
    <dbReference type="NCBI Taxonomy" id="3029425"/>
    <lineage>
        <taxon>Bacteria</taxon>
        <taxon>Bacillati</taxon>
        <taxon>Bacillota</taxon>
        <taxon>Bacilli</taxon>
        <taxon>Bacillales</taxon>
        <taxon>Alicyclobacillaceae</taxon>
        <taxon>Alicyclobacillus</taxon>
    </lineage>
</organism>
<dbReference type="EMBL" id="JASGCB010000026">
    <property type="protein sequence ID" value="MDI9260922.1"/>
    <property type="molecule type" value="Genomic_DNA"/>
</dbReference>
<evidence type="ECO:0000256" key="1">
    <source>
        <dbReference type="ARBA" id="ARBA00023125"/>
    </source>
</evidence>
<feature type="domain" description="HTH marR-type" evidence="2">
    <location>
        <begin position="11"/>
        <end position="141"/>
    </location>
</feature>
<comment type="caution">
    <text evidence="3">The sequence shown here is derived from an EMBL/GenBank/DDBJ whole genome shotgun (WGS) entry which is preliminary data.</text>
</comment>
<dbReference type="SMART" id="SM00347">
    <property type="entry name" value="HTH_MARR"/>
    <property type="match status" value="1"/>
</dbReference>
<dbReference type="Pfam" id="PF12802">
    <property type="entry name" value="MarR_2"/>
    <property type="match status" value="1"/>
</dbReference>
<name>A0ABT6Y0S8_ALISE</name>
<dbReference type="InterPro" id="IPR036390">
    <property type="entry name" value="WH_DNA-bd_sf"/>
</dbReference>
<evidence type="ECO:0000313" key="3">
    <source>
        <dbReference type="EMBL" id="MDI9260922.1"/>
    </source>
</evidence>
<proteinExistence type="predicted"/>
<keyword evidence="1" id="KW-0238">DNA-binding</keyword>
<dbReference type="PROSITE" id="PS50995">
    <property type="entry name" value="HTH_MARR_2"/>
    <property type="match status" value="1"/>
</dbReference>